<comment type="subunit">
    <text evidence="8">Heterodimer.</text>
</comment>
<evidence type="ECO:0000256" key="6">
    <source>
        <dbReference type="ARBA" id="ARBA00022833"/>
    </source>
</evidence>
<evidence type="ECO:0000256" key="11">
    <source>
        <dbReference type="PIRSR" id="PIRSR039133-3"/>
    </source>
</evidence>
<feature type="binding site" evidence="10">
    <location>
        <begin position="29"/>
        <end position="34"/>
    </location>
    <ligand>
        <name>ATP</name>
        <dbReference type="ChEBI" id="CHEBI:30616"/>
    </ligand>
</feature>
<dbReference type="GO" id="GO:0005524">
    <property type="term" value="F:ATP binding"/>
    <property type="evidence" value="ECO:0007669"/>
    <property type="project" value="UniProtKB-UniRule"/>
</dbReference>
<keyword evidence="17" id="KW-1185">Reference proteome</keyword>
<comment type="caution">
    <text evidence="16">The sequence shown here is derived from an EMBL/GenBank/DDBJ whole genome shotgun (WGS) entry which is preliminary data.</text>
</comment>
<dbReference type="InterPro" id="IPR042449">
    <property type="entry name" value="Ub-E1_IAD_1"/>
</dbReference>
<dbReference type="GO" id="GO:0019948">
    <property type="term" value="F:SUMO activating enzyme activity"/>
    <property type="evidence" value="ECO:0007669"/>
    <property type="project" value="UniProtKB-UniRule"/>
</dbReference>
<comment type="similarity">
    <text evidence="2 8">Belongs to the ubiquitin-activating E1 family.</text>
</comment>
<name>A0AAV5RGV0_STABA</name>
<dbReference type="PROSITE" id="PS51257">
    <property type="entry name" value="PROKAR_LIPOPROTEIN"/>
    <property type="match status" value="1"/>
</dbReference>
<evidence type="ECO:0000256" key="12">
    <source>
        <dbReference type="PROSITE-ProRule" id="PRU10132"/>
    </source>
</evidence>
<dbReference type="PANTHER" id="PTHR10953:SF5">
    <property type="entry name" value="SUMO-ACTIVATING ENZYME SUBUNIT 2"/>
    <property type="match status" value="1"/>
</dbReference>
<evidence type="ECO:0000313" key="17">
    <source>
        <dbReference type="Proteomes" id="UP001362899"/>
    </source>
</evidence>
<feature type="binding site" evidence="11">
    <location>
        <position position="167"/>
    </location>
    <ligand>
        <name>Zn(2+)</name>
        <dbReference type="ChEBI" id="CHEBI:29105"/>
    </ligand>
</feature>
<dbReference type="AlphaFoldDB" id="A0AAV5RGV0"/>
<feature type="binding site" evidence="10">
    <location>
        <begin position="61"/>
        <end position="64"/>
    </location>
    <ligand>
        <name>ATP</name>
        <dbReference type="ChEBI" id="CHEBI:30616"/>
    </ligand>
</feature>
<dbReference type="InterPro" id="IPR000594">
    <property type="entry name" value="ThiF_NAD_FAD-bd"/>
</dbReference>
<comment type="pathway">
    <text evidence="1 8">Protein modification; protein sumoylation.</text>
</comment>
<dbReference type="GO" id="GO:0031510">
    <property type="term" value="C:SUMO activating enzyme complex"/>
    <property type="evidence" value="ECO:0007669"/>
    <property type="project" value="UniProtKB-UniRule"/>
</dbReference>
<evidence type="ECO:0000256" key="7">
    <source>
        <dbReference type="ARBA" id="ARBA00022840"/>
    </source>
</evidence>
<evidence type="ECO:0000256" key="1">
    <source>
        <dbReference type="ARBA" id="ARBA00004718"/>
    </source>
</evidence>
<keyword evidence="7 8" id="KW-0067">ATP-binding</keyword>
<feature type="active site" description="Glycyl thioester intermediate" evidence="9 12">
    <location>
        <position position="179"/>
    </location>
</feature>
<evidence type="ECO:0000256" key="4">
    <source>
        <dbReference type="ARBA" id="ARBA00022741"/>
    </source>
</evidence>
<reference evidence="16 17" key="1">
    <citation type="journal article" date="2023" name="Elife">
        <title>Identification of key yeast species and microbe-microbe interactions impacting larval growth of Drosophila in the wild.</title>
        <authorList>
            <person name="Mure A."/>
            <person name="Sugiura Y."/>
            <person name="Maeda R."/>
            <person name="Honda K."/>
            <person name="Sakurai N."/>
            <person name="Takahashi Y."/>
            <person name="Watada M."/>
            <person name="Katoh T."/>
            <person name="Gotoh A."/>
            <person name="Gotoh Y."/>
            <person name="Taniguchi I."/>
            <person name="Nakamura K."/>
            <person name="Hayashi T."/>
            <person name="Katayama T."/>
            <person name="Uemura T."/>
            <person name="Hattori Y."/>
        </authorList>
    </citation>
    <scope>NUCLEOTIDE SEQUENCE [LARGE SCALE GENOMIC DNA]</scope>
    <source>
        <strain evidence="16 17">SB-73</strain>
    </source>
</reference>
<dbReference type="PANTHER" id="PTHR10953">
    <property type="entry name" value="UBIQUITIN-ACTIVATING ENZYME E1"/>
    <property type="match status" value="1"/>
</dbReference>
<dbReference type="InterPro" id="IPR035985">
    <property type="entry name" value="Ubiquitin-activating_enz"/>
</dbReference>
<dbReference type="InterPro" id="IPR023318">
    <property type="entry name" value="Ub_act_enz_dom_a_sf"/>
</dbReference>
<dbReference type="GO" id="GO:0016925">
    <property type="term" value="P:protein sumoylation"/>
    <property type="evidence" value="ECO:0007669"/>
    <property type="project" value="UniProtKB-UniRule"/>
</dbReference>
<sequence>MSSRYAGLRELLGEEALNKVRTSKVLLVGAGGIGCELVKDLVLAGFGEIHMIDLDTIDLSNLNRQFLFNRKHVKQSKAEVAAEVASGFNPDVHIVPYVENVITSPTFSVKFFQSFQIVFNALDNAEARRHVNKMCVTTGVPLIDCGSAGFEGQVQVIIPNKSECYDCRSHPTPKSFPVCTIRSTPSQPIHCVVWSKSFLFNLLFGPEQEQDPVFEGEDQENSAEKQEIADLEKESHELSDLRRSIESPDFMNRLVDKVYKADVERLLMASKMFQETGRELPKPLQVEVDQCPPVDPSSLDEHQVWSLEDSMGVLKFTVNNLITRVRNGETSGIEFDKDDDDTMNFVAAATILRSSIFNIVQESKFKLKQIAGNIIAAVATTNAIVSGFGVIEALKIAAGLSDYYRDVDIYKDAKTCVIGDKLHDKNPECVVCGTARTTLKASPSSKLEDFVNEVLKNKLGYDEVSLVADKLIYDPEFEDQLNKSLKDLNLIDKFVTVVDEDDRKVNLEIYIDGCDVDNMEIECKSVPLRTNVKRSREEEEAEDDSKRAKIDKITIDGDDGILVID</sequence>
<dbReference type="Gene3D" id="1.10.10.520">
    <property type="entry name" value="Ubiquitin activating enzymes (Uba3). Chain: B, domain 2"/>
    <property type="match status" value="1"/>
</dbReference>
<dbReference type="Pfam" id="PF00899">
    <property type="entry name" value="ThiF"/>
    <property type="match status" value="1"/>
</dbReference>
<keyword evidence="4 8" id="KW-0547">Nucleotide-binding</keyword>
<dbReference type="Proteomes" id="UP001362899">
    <property type="component" value="Unassembled WGS sequence"/>
</dbReference>
<feature type="compositionally biased region" description="Acidic residues" evidence="13">
    <location>
        <begin position="212"/>
        <end position="221"/>
    </location>
</feature>
<dbReference type="FunFam" id="3.50.50.80:FF:000002">
    <property type="entry name" value="SUMO-activating enzyme subunit 2"/>
    <property type="match status" value="1"/>
</dbReference>
<evidence type="ECO:0000256" key="3">
    <source>
        <dbReference type="ARBA" id="ARBA00022723"/>
    </source>
</evidence>
<dbReference type="Gene3D" id="3.50.50.80">
    <property type="entry name" value="Ubiquitin-activating enzyme E1, inactive adenylation domain, subdomain 1"/>
    <property type="match status" value="1"/>
</dbReference>
<evidence type="ECO:0000256" key="8">
    <source>
        <dbReference type="PIRNR" id="PIRNR039133"/>
    </source>
</evidence>
<dbReference type="PIRSF" id="PIRSF039133">
    <property type="entry name" value="SUMO_E1B"/>
    <property type="match status" value="1"/>
</dbReference>
<feature type="domain" description="Ubiquitin/SUMO-activating enzyme ubiquitin-like" evidence="15">
    <location>
        <begin position="446"/>
        <end position="515"/>
    </location>
</feature>
<evidence type="ECO:0000256" key="2">
    <source>
        <dbReference type="ARBA" id="ARBA00005673"/>
    </source>
</evidence>
<feature type="binding site" evidence="10">
    <location>
        <position position="53"/>
    </location>
    <ligand>
        <name>ATP</name>
        <dbReference type="ChEBI" id="CHEBI:30616"/>
    </ligand>
</feature>
<dbReference type="InterPro" id="IPR030661">
    <property type="entry name" value="Uba2"/>
</dbReference>
<keyword evidence="5 8" id="KW-0833">Ubl conjugation pathway</keyword>
<dbReference type="GO" id="GO:0005737">
    <property type="term" value="C:cytoplasm"/>
    <property type="evidence" value="ECO:0007669"/>
    <property type="project" value="TreeGrafter"/>
</dbReference>
<proteinExistence type="inferred from homology"/>
<evidence type="ECO:0000256" key="9">
    <source>
        <dbReference type="PIRSR" id="PIRSR039133-1"/>
    </source>
</evidence>
<evidence type="ECO:0000256" key="10">
    <source>
        <dbReference type="PIRSR" id="PIRSR039133-2"/>
    </source>
</evidence>
<feature type="compositionally biased region" description="Basic and acidic residues" evidence="13">
    <location>
        <begin position="222"/>
        <end position="240"/>
    </location>
</feature>
<keyword evidence="6 8" id="KW-0862">Zinc</keyword>
<feature type="binding site" evidence="11">
    <location>
        <position position="164"/>
    </location>
    <ligand>
        <name>Zn(2+)</name>
        <dbReference type="ChEBI" id="CHEBI:29105"/>
    </ligand>
</feature>
<dbReference type="GO" id="GO:0046872">
    <property type="term" value="F:metal ion binding"/>
    <property type="evidence" value="ECO:0007669"/>
    <property type="project" value="UniProtKB-KW"/>
</dbReference>
<dbReference type="PROSITE" id="PS00865">
    <property type="entry name" value="UBIQUITIN_ACTIVAT_2"/>
    <property type="match status" value="1"/>
</dbReference>
<dbReference type="Gene3D" id="3.10.290.20">
    <property type="entry name" value="Ubiquitin-like 2 activating enzyme e1b. Chain: B, domain 3"/>
    <property type="match status" value="1"/>
</dbReference>
<dbReference type="SUPFAM" id="SSF69572">
    <property type="entry name" value="Activating enzymes of the ubiquitin-like proteins"/>
    <property type="match status" value="1"/>
</dbReference>
<gene>
    <name evidence="16" type="ORF">DASB73_017790</name>
</gene>
<evidence type="ECO:0000313" key="16">
    <source>
        <dbReference type="EMBL" id="GMM50821.1"/>
    </source>
</evidence>
<dbReference type="Pfam" id="PF14732">
    <property type="entry name" value="UAE_UbL"/>
    <property type="match status" value="1"/>
</dbReference>
<feature type="domain" description="THIF-type NAD/FAD binding fold" evidence="14">
    <location>
        <begin position="10"/>
        <end position="400"/>
    </location>
</feature>
<evidence type="ECO:0000259" key="14">
    <source>
        <dbReference type="Pfam" id="PF00899"/>
    </source>
</evidence>
<dbReference type="InterPro" id="IPR028077">
    <property type="entry name" value="UAE_UbL_dom"/>
</dbReference>
<feature type="binding site" evidence="11">
    <location>
        <position position="432"/>
    </location>
    <ligand>
        <name>Zn(2+)</name>
        <dbReference type="ChEBI" id="CHEBI:29105"/>
    </ligand>
</feature>
<organism evidence="16 17">
    <name type="scientific">Starmerella bacillaris</name>
    <name type="common">Yeast</name>
    <name type="synonym">Candida zemplinina</name>
    <dbReference type="NCBI Taxonomy" id="1247836"/>
    <lineage>
        <taxon>Eukaryota</taxon>
        <taxon>Fungi</taxon>
        <taxon>Dikarya</taxon>
        <taxon>Ascomycota</taxon>
        <taxon>Saccharomycotina</taxon>
        <taxon>Dipodascomycetes</taxon>
        <taxon>Dipodascales</taxon>
        <taxon>Trichomonascaceae</taxon>
        <taxon>Starmerella</taxon>
    </lineage>
</organism>
<dbReference type="InterPro" id="IPR045886">
    <property type="entry name" value="ThiF/MoeB/HesA"/>
</dbReference>
<feature type="binding site" evidence="10">
    <location>
        <position position="77"/>
    </location>
    <ligand>
        <name>ATP</name>
        <dbReference type="ChEBI" id="CHEBI:30616"/>
    </ligand>
</feature>
<evidence type="ECO:0000256" key="13">
    <source>
        <dbReference type="SAM" id="MobiDB-lite"/>
    </source>
</evidence>
<feature type="region of interest" description="Disordered" evidence="13">
    <location>
        <begin position="212"/>
        <end position="240"/>
    </location>
</feature>
<dbReference type="EMBL" id="BTGC01000003">
    <property type="protein sequence ID" value="GMM50821.1"/>
    <property type="molecule type" value="Genomic_DNA"/>
</dbReference>
<feature type="binding site" evidence="11">
    <location>
        <position position="429"/>
    </location>
    <ligand>
        <name>Zn(2+)</name>
        <dbReference type="ChEBI" id="CHEBI:29105"/>
    </ligand>
</feature>
<accession>A0AAV5RGV0</accession>
<keyword evidence="3 8" id="KW-0479">Metal-binding</keyword>
<dbReference type="InterPro" id="IPR033127">
    <property type="entry name" value="UBQ-activ_enz_E1_Cys_AS"/>
</dbReference>
<protein>
    <recommendedName>
        <fullName evidence="8">Ubiquitin-activating enzyme E1-like</fullName>
    </recommendedName>
</protein>
<evidence type="ECO:0000256" key="5">
    <source>
        <dbReference type="ARBA" id="ARBA00022786"/>
    </source>
</evidence>
<evidence type="ECO:0000259" key="15">
    <source>
        <dbReference type="Pfam" id="PF14732"/>
    </source>
</evidence>
<feature type="binding site" evidence="10">
    <location>
        <begin position="123"/>
        <end position="128"/>
    </location>
    <ligand>
        <name>ATP</name>
        <dbReference type="ChEBI" id="CHEBI:30616"/>
    </ligand>
</feature>